<dbReference type="OrthoDB" id="1606438at2759"/>
<dbReference type="InterPro" id="IPR005527">
    <property type="entry name" value="MinE"/>
</dbReference>
<organism evidence="2 3">
    <name type="scientific">Vitis vinifera</name>
    <name type="common">Grape</name>
    <dbReference type="NCBI Taxonomy" id="29760"/>
    <lineage>
        <taxon>Eukaryota</taxon>
        <taxon>Viridiplantae</taxon>
        <taxon>Streptophyta</taxon>
        <taxon>Embryophyta</taxon>
        <taxon>Tracheophyta</taxon>
        <taxon>Spermatophyta</taxon>
        <taxon>Magnoliopsida</taxon>
        <taxon>eudicotyledons</taxon>
        <taxon>Gunneridae</taxon>
        <taxon>Pentapetalae</taxon>
        <taxon>rosids</taxon>
        <taxon>Vitales</taxon>
        <taxon>Vitaceae</taxon>
        <taxon>Viteae</taxon>
        <taxon>Vitis</taxon>
    </lineage>
</organism>
<evidence type="ECO:0000313" key="3">
    <source>
        <dbReference type="Proteomes" id="UP000288805"/>
    </source>
</evidence>
<dbReference type="EMBL" id="QGNW01001797">
    <property type="protein sequence ID" value="RVW30451.1"/>
    <property type="molecule type" value="Genomic_DNA"/>
</dbReference>
<dbReference type="Gene3D" id="3.30.1070.10">
    <property type="entry name" value="Cell division topological specificity factor MinE"/>
    <property type="match status" value="1"/>
</dbReference>
<comment type="caution">
    <text evidence="2">The sequence shown here is derived from an EMBL/GenBank/DDBJ whole genome shotgun (WGS) entry which is preliminary data.</text>
</comment>
<reference evidence="2 3" key="1">
    <citation type="journal article" date="2018" name="PLoS Genet.">
        <title>Population sequencing reveals clonal diversity and ancestral inbreeding in the grapevine cultivar Chardonnay.</title>
        <authorList>
            <person name="Roach M.J."/>
            <person name="Johnson D.L."/>
            <person name="Bohlmann J."/>
            <person name="van Vuuren H.J."/>
            <person name="Jones S.J."/>
            <person name="Pretorius I.S."/>
            <person name="Schmidt S.A."/>
            <person name="Borneman A.R."/>
        </authorList>
    </citation>
    <scope>NUCLEOTIDE SEQUENCE [LARGE SCALE GENOMIC DNA]</scope>
    <source>
        <strain evidence="3">cv. Chardonnay</strain>
        <tissue evidence="2">Leaf</tissue>
    </source>
</reference>
<proteinExistence type="inferred from homology"/>
<accession>A0A438D4U1</accession>
<sequence length="296" mass="33685">MAICGDLRVSAAPMGFRFKHPFGASLPPSKGARRADWWVVFAKNVGKTSIVVVECTAVRDGVLFVTHQGIWHIEIKRDSKNCKSFTFGFAAVCVRFKHFTNGGSDSSEIMPKWSCMEMERYKTWCHYNQPFGVTGANRLPMEPITQDAEGFLHKMTSMSFFERLNLAWKILFPSPTTRRNSNARIAKQRLKMILFSDRCVVSDDAKQKIVSNIVGALSEFVEIDSQDKVHLNVSTDPDLGTVYSITVPVRRVKSKYQDEDEDEDRIITNIEYKDTGERSDSVDVRFDFFVPNENSQ</sequence>
<dbReference type="Proteomes" id="UP000288805">
    <property type="component" value="Unassembled WGS sequence"/>
</dbReference>
<name>A0A438D4U1_VITVI</name>
<keyword evidence="2" id="KW-0131">Cell cycle</keyword>
<dbReference type="AlphaFoldDB" id="A0A438D4U1"/>
<dbReference type="GO" id="GO:0051301">
    <property type="term" value="P:cell division"/>
    <property type="evidence" value="ECO:0007669"/>
    <property type="project" value="UniProtKB-KW"/>
</dbReference>
<evidence type="ECO:0000313" key="2">
    <source>
        <dbReference type="EMBL" id="RVW30451.1"/>
    </source>
</evidence>
<comment type="similarity">
    <text evidence="1">Belongs to the MinE family.</text>
</comment>
<keyword evidence="2" id="KW-0132">Cell division</keyword>
<dbReference type="Pfam" id="PF03776">
    <property type="entry name" value="MinE"/>
    <property type="match status" value="1"/>
</dbReference>
<dbReference type="PANTHER" id="PTHR33404">
    <property type="entry name" value="CELL DIVISION TOPOLOGICAL SPECIFICITY FACTOR HOMOLOG, CHLOROPLASTIC"/>
    <property type="match status" value="1"/>
</dbReference>
<dbReference type="InterPro" id="IPR036707">
    <property type="entry name" value="MinE_sf"/>
</dbReference>
<dbReference type="PANTHER" id="PTHR33404:SF2">
    <property type="entry name" value="CELL DIVISION TOPOLOGICAL SPECIFICITY FACTOR HOMOLOG, CHLOROPLASTIC"/>
    <property type="match status" value="1"/>
</dbReference>
<gene>
    <name evidence="2" type="primary">MINE1_2</name>
    <name evidence="2" type="ORF">CK203_090848</name>
</gene>
<evidence type="ECO:0000256" key="1">
    <source>
        <dbReference type="ARBA" id="ARBA00008168"/>
    </source>
</evidence>
<protein>
    <submittedName>
        <fullName evidence="2">Cell division topological specificity factor-like, chloroplastic</fullName>
    </submittedName>
</protein>